<feature type="domain" description="Flavin reductase like" evidence="3">
    <location>
        <begin position="10"/>
        <end position="154"/>
    </location>
</feature>
<dbReference type="HOGENOM" id="CLU_059021_1_0_4"/>
<keyword evidence="5" id="KW-1185">Reference proteome</keyword>
<accession>A0A0C5IYS2</accession>
<dbReference type="InterPro" id="IPR050268">
    <property type="entry name" value="NADH-dep_flavin_reductase"/>
</dbReference>
<evidence type="ECO:0000259" key="3">
    <source>
        <dbReference type="SMART" id="SM00903"/>
    </source>
</evidence>
<dbReference type="Proteomes" id="UP000061603">
    <property type="component" value="Chromosome"/>
</dbReference>
<dbReference type="PATRIC" id="fig|1565605.3.peg.903"/>
<dbReference type="PANTHER" id="PTHR30466">
    <property type="entry name" value="FLAVIN REDUCTASE"/>
    <property type="match status" value="1"/>
</dbReference>
<dbReference type="Pfam" id="PF01613">
    <property type="entry name" value="Flavin_Reduct"/>
    <property type="match status" value="1"/>
</dbReference>
<name>A0A0C5IYS2_9PROT</name>
<evidence type="ECO:0000256" key="1">
    <source>
        <dbReference type="ARBA" id="ARBA00008898"/>
    </source>
</evidence>
<dbReference type="PANTHER" id="PTHR30466:SF11">
    <property type="entry name" value="FLAVIN-DEPENDENT MONOOXYGENASE, REDUCTASE SUBUNIT HSAB"/>
    <property type="match status" value="1"/>
</dbReference>
<dbReference type="InterPro" id="IPR012349">
    <property type="entry name" value="Split_barrel_FMN-bd"/>
</dbReference>
<dbReference type="SUPFAM" id="SSF50475">
    <property type="entry name" value="FMN-binding split barrel"/>
    <property type="match status" value="1"/>
</dbReference>
<reference evidence="4 5" key="1">
    <citation type="journal article" date="2015" name="Genome Announc.">
        <title>Complete Genome Sequence of a Novel Bacterium within the Family Rhodocyclaceae That Degrades Polycyclic Aromatic Hydrocarbons.</title>
        <authorList>
            <person name="Singleton D.R."/>
            <person name="Dickey A.N."/>
            <person name="Scholl E.H."/>
            <person name="Wright F.A."/>
            <person name="Aitken M.D."/>
        </authorList>
    </citation>
    <scope>NUCLEOTIDE SEQUENCE [LARGE SCALE GENOMIC DNA]</scope>
    <source>
        <strain evidence="5">PG1-Ca6</strain>
    </source>
</reference>
<evidence type="ECO:0000313" key="5">
    <source>
        <dbReference type="Proteomes" id="UP000061603"/>
    </source>
</evidence>
<dbReference type="GO" id="GO:0010181">
    <property type="term" value="F:FMN binding"/>
    <property type="evidence" value="ECO:0007669"/>
    <property type="project" value="InterPro"/>
</dbReference>
<dbReference type="SMART" id="SM00903">
    <property type="entry name" value="Flavin_Reduct"/>
    <property type="match status" value="1"/>
</dbReference>
<proteinExistence type="inferred from homology"/>
<evidence type="ECO:0000313" key="4">
    <source>
        <dbReference type="EMBL" id="AJP47902.1"/>
    </source>
</evidence>
<dbReference type="KEGG" id="rbu:PG1C_04300"/>
<dbReference type="GO" id="GO:0042602">
    <property type="term" value="F:riboflavin reductase (NADPH) activity"/>
    <property type="evidence" value="ECO:0007669"/>
    <property type="project" value="TreeGrafter"/>
</dbReference>
<keyword evidence="2" id="KW-0560">Oxidoreductase</keyword>
<dbReference type="EMBL" id="CP010554">
    <property type="protein sequence ID" value="AJP47902.1"/>
    <property type="molecule type" value="Genomic_DNA"/>
</dbReference>
<sequence length="167" mass="18000">MDTKQFRNALGSFATGVTIITTRDEQGGAIGVTANSFNSLSLDPPLVLWSIGVKAFSYPAFAKAKHFAVHVLAADQQALSDRFARPSTEKFDGVAFEHGLGEVPLFPGCAAVFECSTERCVEGGDHVIMIGRVERFTVNETALPLMFYRGRYVIPEAGGIFSPPAKV</sequence>
<dbReference type="InterPro" id="IPR002563">
    <property type="entry name" value="Flavin_Rdtase-like_dom"/>
</dbReference>
<gene>
    <name evidence="4" type="ORF">PG1C_04300</name>
</gene>
<evidence type="ECO:0000256" key="2">
    <source>
        <dbReference type="ARBA" id="ARBA00023002"/>
    </source>
</evidence>
<dbReference type="STRING" id="1565605.PG1C_04300"/>
<organism evidence="4 5">
    <name type="scientific">Rugosibacter aromaticivorans</name>
    <dbReference type="NCBI Taxonomy" id="1565605"/>
    <lineage>
        <taxon>Bacteria</taxon>
        <taxon>Pseudomonadati</taxon>
        <taxon>Pseudomonadota</taxon>
        <taxon>Betaproteobacteria</taxon>
        <taxon>Nitrosomonadales</taxon>
        <taxon>Sterolibacteriaceae</taxon>
        <taxon>Rugosibacter</taxon>
    </lineage>
</organism>
<dbReference type="RefSeq" id="WP_202636188.1">
    <property type="nucleotide sequence ID" value="NZ_CP010554.1"/>
</dbReference>
<dbReference type="Gene3D" id="2.30.110.10">
    <property type="entry name" value="Electron Transport, Fmn-binding Protein, Chain A"/>
    <property type="match status" value="1"/>
</dbReference>
<comment type="similarity">
    <text evidence="1">Belongs to the non-flavoprotein flavin reductase family.</text>
</comment>
<protein>
    <recommendedName>
        <fullName evidence="3">Flavin reductase like domain-containing protein</fullName>
    </recommendedName>
</protein>
<dbReference type="AlphaFoldDB" id="A0A0C5IYS2"/>